<feature type="region of interest" description="Disordered" evidence="3">
    <location>
        <begin position="309"/>
        <end position="330"/>
    </location>
</feature>
<comment type="caution">
    <text evidence="5">The sequence shown here is derived from an EMBL/GenBank/DDBJ whole genome shotgun (WGS) entry which is preliminary data.</text>
</comment>
<name>A0A8H5AVJ6_9AGAR</name>
<dbReference type="InterPro" id="IPR050827">
    <property type="entry name" value="CRP1_MDG1_kinase"/>
</dbReference>
<feature type="compositionally biased region" description="Polar residues" evidence="3">
    <location>
        <begin position="87"/>
        <end position="99"/>
    </location>
</feature>
<feature type="compositionally biased region" description="Low complexity" evidence="3">
    <location>
        <begin position="106"/>
        <end position="115"/>
    </location>
</feature>
<dbReference type="InterPro" id="IPR014756">
    <property type="entry name" value="Ig_E-set"/>
</dbReference>
<dbReference type="CDD" id="cd02859">
    <property type="entry name" value="E_set_AMPKbeta_like_N"/>
    <property type="match status" value="1"/>
</dbReference>
<dbReference type="GO" id="GO:0019901">
    <property type="term" value="F:protein kinase binding"/>
    <property type="evidence" value="ECO:0007669"/>
    <property type="project" value="TreeGrafter"/>
</dbReference>
<dbReference type="InterPro" id="IPR013783">
    <property type="entry name" value="Ig-like_fold"/>
</dbReference>
<evidence type="ECO:0000256" key="1">
    <source>
        <dbReference type="ARBA" id="ARBA00010926"/>
    </source>
</evidence>
<dbReference type="EMBL" id="JAACJK010000225">
    <property type="protein sequence ID" value="KAF5311700.1"/>
    <property type="molecule type" value="Genomic_DNA"/>
</dbReference>
<dbReference type="PANTHER" id="PTHR10343">
    <property type="entry name" value="5'-AMP-ACTIVATED PROTEIN KINASE , BETA SUBUNIT"/>
    <property type="match status" value="1"/>
</dbReference>
<dbReference type="SUPFAM" id="SSF81296">
    <property type="entry name" value="E set domains"/>
    <property type="match status" value="1"/>
</dbReference>
<dbReference type="Pfam" id="PF04739">
    <property type="entry name" value="AMPKBI"/>
    <property type="match status" value="1"/>
</dbReference>
<feature type="region of interest" description="Disordered" evidence="3">
    <location>
        <begin position="1"/>
        <end position="115"/>
    </location>
</feature>
<protein>
    <recommendedName>
        <fullName evidence="4">Association with the SNF1 complex (ASC) domain-containing protein</fullName>
    </recommendedName>
</protein>
<dbReference type="InterPro" id="IPR006828">
    <property type="entry name" value="ASC_dom"/>
</dbReference>
<dbReference type="SMART" id="SM01010">
    <property type="entry name" value="AMPKBI"/>
    <property type="match status" value="1"/>
</dbReference>
<organism evidence="5 6">
    <name type="scientific">Ephemerocybe angulata</name>
    <dbReference type="NCBI Taxonomy" id="980116"/>
    <lineage>
        <taxon>Eukaryota</taxon>
        <taxon>Fungi</taxon>
        <taxon>Dikarya</taxon>
        <taxon>Basidiomycota</taxon>
        <taxon>Agaricomycotina</taxon>
        <taxon>Agaricomycetes</taxon>
        <taxon>Agaricomycetidae</taxon>
        <taxon>Agaricales</taxon>
        <taxon>Agaricineae</taxon>
        <taxon>Psathyrellaceae</taxon>
        <taxon>Ephemerocybe</taxon>
    </lineage>
</organism>
<dbReference type="Proteomes" id="UP000541558">
    <property type="component" value="Unassembled WGS sequence"/>
</dbReference>
<dbReference type="Gene3D" id="2.60.40.10">
    <property type="entry name" value="Immunoglobulins"/>
    <property type="match status" value="1"/>
</dbReference>
<evidence type="ECO:0000256" key="3">
    <source>
        <dbReference type="SAM" id="MobiDB-lite"/>
    </source>
</evidence>
<feature type="region of interest" description="Disordered" evidence="3">
    <location>
        <begin position="411"/>
        <end position="480"/>
    </location>
</feature>
<gene>
    <name evidence="5" type="ORF">D9611_009553</name>
</gene>
<feature type="compositionally biased region" description="Gly residues" evidence="3">
    <location>
        <begin position="421"/>
        <end position="432"/>
    </location>
</feature>
<accession>A0A8H5AVJ6</accession>
<feature type="compositionally biased region" description="Pro residues" evidence="3">
    <location>
        <begin position="468"/>
        <end position="477"/>
    </location>
</feature>
<dbReference type="AlphaFoldDB" id="A0A8H5AVJ6"/>
<dbReference type="GO" id="GO:0005634">
    <property type="term" value="C:nucleus"/>
    <property type="evidence" value="ECO:0007669"/>
    <property type="project" value="TreeGrafter"/>
</dbReference>
<dbReference type="GO" id="GO:0007165">
    <property type="term" value="P:signal transduction"/>
    <property type="evidence" value="ECO:0007669"/>
    <property type="project" value="TreeGrafter"/>
</dbReference>
<evidence type="ECO:0000313" key="6">
    <source>
        <dbReference type="Proteomes" id="UP000541558"/>
    </source>
</evidence>
<dbReference type="OrthoDB" id="531008at2759"/>
<keyword evidence="6" id="KW-1185">Reference proteome</keyword>
<proteinExistence type="inferred from homology"/>
<dbReference type="InterPro" id="IPR032640">
    <property type="entry name" value="AMPK1_CBM"/>
</dbReference>
<sequence length="628" mass="66104">MGNSASNPGNGGQRLQHQRRNHSPSPSPGAPHRSLRTKKNSLQLPDLASLTGTQPSSTPKTKTQSIPIPTTANVDPQRERGRVVPQPFSSTDLLDSQPYNNHNHHTTNTGTVTATRGTPYYRTQQQQQAQQRKVQELYANAAVPISPPAAHRPPGSPAFVQEVVRSSIPVALQPKPRILGEDGRSILLPKPDPVPVRIVWRGGGHNVLLARAGDDEWKGRRQMERENAGSPIFETTVLLLPGTHHIRFLVDDQWRVADDLPTAVDDQGSLANYVAVPFTNPSPSTGTKGKDPSFFAEGSGPAAVVAAAAAATSSPPPQRTGPNPAQQAQWTNVLPPELLEAFKEEEMYLAANQGNTDQSQHHTRVSGFVPAPNIPPAPALPRHLDKLILNQRLTPGPAMGSVGNVGPVGNAASVVPSGTSGAVGSGQGSGGRSGRRERTREERREERRRGRERGYSDVTGTGATPTRRMPPPPPPPSEVEVDPAVVDAAIEREGAGAGSAGTVNPATWAESSASETPSGATSTAATTPATPSTPIPGAAVGSSALSTPMLSASAPQATAAAPLVASRALTIDPTNMPPLTDDASVLAVPSHVVLHHLCTSAIRNGVLAVATTTRYRQKYLTTIFYKPT</sequence>
<feature type="domain" description="Association with the SNF1 complex (ASC)" evidence="4">
    <location>
        <begin position="322"/>
        <end position="628"/>
    </location>
</feature>
<evidence type="ECO:0000313" key="5">
    <source>
        <dbReference type="EMBL" id="KAF5311700.1"/>
    </source>
</evidence>
<feature type="compositionally biased region" description="Low complexity" evidence="3">
    <location>
        <begin position="509"/>
        <end position="539"/>
    </location>
</feature>
<dbReference type="PANTHER" id="PTHR10343:SF81">
    <property type="entry name" value="CRUCIFORM DNA-RECOGNIZING PROTEIN 1-RELATED"/>
    <property type="match status" value="1"/>
</dbReference>
<dbReference type="GO" id="GO:0005737">
    <property type="term" value="C:cytoplasm"/>
    <property type="evidence" value="ECO:0007669"/>
    <property type="project" value="TreeGrafter"/>
</dbReference>
<feature type="compositionally biased region" description="Basic and acidic residues" evidence="3">
    <location>
        <begin position="434"/>
        <end position="455"/>
    </location>
</feature>
<dbReference type="Pfam" id="PF16561">
    <property type="entry name" value="AMPK1_CBM"/>
    <property type="match status" value="1"/>
</dbReference>
<evidence type="ECO:0000259" key="4">
    <source>
        <dbReference type="SMART" id="SM01010"/>
    </source>
</evidence>
<dbReference type="GO" id="GO:0031588">
    <property type="term" value="C:nucleotide-activated protein kinase complex"/>
    <property type="evidence" value="ECO:0007669"/>
    <property type="project" value="TreeGrafter"/>
</dbReference>
<feature type="region of interest" description="Disordered" evidence="3">
    <location>
        <begin position="494"/>
        <end position="543"/>
    </location>
</feature>
<evidence type="ECO:0000256" key="2">
    <source>
        <dbReference type="ARBA" id="ARBA00038216"/>
    </source>
</evidence>
<feature type="compositionally biased region" description="Polar residues" evidence="3">
    <location>
        <begin position="320"/>
        <end position="330"/>
    </location>
</feature>
<feature type="compositionally biased region" description="Polar residues" evidence="3">
    <location>
        <begin position="50"/>
        <end position="74"/>
    </location>
</feature>
<reference evidence="5 6" key="1">
    <citation type="journal article" date="2020" name="ISME J.">
        <title>Uncovering the hidden diversity of litter-decomposition mechanisms in mushroom-forming fungi.</title>
        <authorList>
            <person name="Floudas D."/>
            <person name="Bentzer J."/>
            <person name="Ahren D."/>
            <person name="Johansson T."/>
            <person name="Persson P."/>
            <person name="Tunlid A."/>
        </authorList>
    </citation>
    <scope>NUCLEOTIDE SEQUENCE [LARGE SCALE GENOMIC DNA]</scope>
    <source>
        <strain evidence="5 6">CBS 175.51</strain>
    </source>
</reference>
<dbReference type="InterPro" id="IPR037256">
    <property type="entry name" value="ASC_dom_sf"/>
</dbReference>
<comment type="similarity">
    <text evidence="2">Belongs to the CRP1/MDG1 family.</text>
</comment>
<comment type="similarity">
    <text evidence="1">Belongs to the 5'-AMP-activated protein kinase beta subunit family.</text>
</comment>
<dbReference type="Gene3D" id="6.20.250.60">
    <property type="match status" value="1"/>
</dbReference>
<dbReference type="SUPFAM" id="SSF160219">
    <property type="entry name" value="AMPKBI-like"/>
    <property type="match status" value="1"/>
</dbReference>